<comment type="caution">
    <text evidence="2">The sequence shown here is derived from an EMBL/GenBank/DDBJ whole genome shotgun (WGS) entry which is preliminary data.</text>
</comment>
<dbReference type="STRING" id="207949.RED65_05314"/>
<organism evidence="2 3">
    <name type="scientific">Bermanella marisrubri</name>
    <dbReference type="NCBI Taxonomy" id="207949"/>
    <lineage>
        <taxon>Bacteria</taxon>
        <taxon>Pseudomonadati</taxon>
        <taxon>Pseudomonadota</taxon>
        <taxon>Gammaproteobacteria</taxon>
        <taxon>Oceanospirillales</taxon>
        <taxon>Oceanospirillaceae</taxon>
        <taxon>Bermanella</taxon>
    </lineage>
</organism>
<dbReference type="EMBL" id="AAQH01000013">
    <property type="protein sequence ID" value="EAT11779.1"/>
    <property type="molecule type" value="Genomic_DNA"/>
</dbReference>
<accession>Q1N0Q4</accession>
<dbReference type="Proteomes" id="UP000004263">
    <property type="component" value="Unassembled WGS sequence"/>
</dbReference>
<dbReference type="OrthoDB" id="9764216at2"/>
<reference evidence="2 3" key="1">
    <citation type="submission" date="2006-03" db="EMBL/GenBank/DDBJ databases">
        <authorList>
            <person name="Pinhassi J."/>
            <person name="Pedros-Alio C."/>
            <person name="Ferriera S."/>
            <person name="Johnson J."/>
            <person name="Kravitz S."/>
            <person name="Halpern A."/>
            <person name="Remington K."/>
            <person name="Beeson K."/>
            <person name="Tran B."/>
            <person name="Rogers Y.-H."/>
            <person name="Friedman R."/>
            <person name="Venter J.C."/>
        </authorList>
    </citation>
    <scope>NUCLEOTIDE SEQUENCE [LARGE SCALE GENOMIC DNA]</scope>
    <source>
        <strain evidence="2 3">RED65</strain>
    </source>
</reference>
<keyword evidence="3" id="KW-1185">Reference proteome</keyword>
<proteinExistence type="predicted"/>
<feature type="region of interest" description="Disordered" evidence="1">
    <location>
        <begin position="124"/>
        <end position="155"/>
    </location>
</feature>
<evidence type="ECO:0000313" key="2">
    <source>
        <dbReference type="EMBL" id="EAT11779.1"/>
    </source>
</evidence>
<dbReference type="HOGENOM" id="CLU_059555_0_0_6"/>
<evidence type="ECO:0000313" key="3">
    <source>
        <dbReference type="Proteomes" id="UP000004263"/>
    </source>
</evidence>
<dbReference type="AlphaFoldDB" id="Q1N0Q4"/>
<protein>
    <recommendedName>
        <fullName evidence="4">VWA containing CoxE family protein</fullName>
    </recommendedName>
</protein>
<evidence type="ECO:0000256" key="1">
    <source>
        <dbReference type="SAM" id="MobiDB-lite"/>
    </source>
</evidence>
<sequence length="394" mass="46285">MLVDFFQTMRTYRVPCSIREYLDLINALKHHLAFADLDDFYHVSKLCLVKDERHYDKFDKAFAHYFEGIDKLDEILTSAKGIPEEWMKSEFERMFSKEEMEAIESQGGFDELMKKFRERLEEQEKRHRGGNRMIGTGGTSPFGADGFNPEGMRVDQGRSRHKKAIKVWEQRNYRNLDDDIELGIRNIKVALRRLRKFARTGAAEELDLDDTISSTANNAGFLDIKMVPERHNAVKVLLFFDIGGTMDPFVRVCEELFSAARAEFKHMETFYFHNCLYESVWKDNRRKNSERTPTWELMRRFTKDYKVIFVGDAMMAPYEVTHVGGSVEHWNDEAGAVWLQRMKETFDKVVWLNPVPDSQWGWSNSLNTIRDIMEDKMYPLTINGLEDAMRELTR</sequence>
<dbReference type="PANTHER" id="PTHR39338:SF7">
    <property type="entry name" value="BLL6692 PROTEIN"/>
    <property type="match status" value="1"/>
</dbReference>
<evidence type="ECO:0008006" key="4">
    <source>
        <dbReference type="Google" id="ProtNLM"/>
    </source>
</evidence>
<dbReference type="RefSeq" id="WP_007016380.1">
    <property type="nucleotide sequence ID" value="NZ_AAQH01000013.1"/>
</dbReference>
<dbReference type="PANTHER" id="PTHR39338">
    <property type="entry name" value="BLL5662 PROTEIN-RELATED"/>
    <property type="match status" value="1"/>
</dbReference>
<name>Q1N0Q4_9GAMM</name>
<gene>
    <name evidence="2" type="ORF">RED65_05314</name>
</gene>